<evidence type="ECO:0000313" key="3">
    <source>
        <dbReference type="Proteomes" id="UP000830835"/>
    </source>
</evidence>
<evidence type="ECO:0000256" key="1">
    <source>
        <dbReference type="SAM" id="MobiDB-lite"/>
    </source>
</evidence>
<reference evidence="2" key="1">
    <citation type="submission" date="2021-02" db="EMBL/GenBank/DDBJ databases">
        <title>The CRISPR/cas machinery reduction and long-range gene transfer in the hot spring cyanobacterium Synechococcus.</title>
        <authorList>
            <person name="Dvorak P."/>
            <person name="Jahodarova E."/>
            <person name="Hasler P."/>
            <person name="Poulickova A."/>
        </authorList>
    </citation>
    <scope>NUCLEOTIDE SEQUENCE</scope>
    <source>
        <strain evidence="2">Rupite</strain>
    </source>
</reference>
<evidence type="ECO:0000313" key="2">
    <source>
        <dbReference type="EMBL" id="MCJ2543680.1"/>
    </source>
</evidence>
<organism evidence="2 3">
    <name type="scientific">Thermostichus vulcanus str. 'Rupite'</name>
    <dbReference type="NCBI Taxonomy" id="2813851"/>
    <lineage>
        <taxon>Bacteria</taxon>
        <taxon>Bacillati</taxon>
        <taxon>Cyanobacteriota</taxon>
        <taxon>Cyanophyceae</taxon>
        <taxon>Thermostichales</taxon>
        <taxon>Thermostichaceae</taxon>
        <taxon>Thermostichus</taxon>
    </lineage>
</organism>
<gene>
    <name evidence="2" type="ORF">JX360_12310</name>
</gene>
<name>A0ABT0CD16_THEVL</name>
<keyword evidence="3" id="KW-1185">Reference proteome</keyword>
<dbReference type="RefSeq" id="WP_244351363.1">
    <property type="nucleotide sequence ID" value="NZ_JAFIRA010000034.1"/>
</dbReference>
<dbReference type="Proteomes" id="UP000830835">
    <property type="component" value="Unassembled WGS sequence"/>
</dbReference>
<sequence length="52" mass="5366">MFTLMQGLSNLGRCPTTGIEPQGDSSEPEATGNAISQAHLIKGRSSSALSSM</sequence>
<accession>A0ABT0CD16</accession>
<proteinExistence type="predicted"/>
<dbReference type="EMBL" id="JAFIRA010000034">
    <property type="protein sequence ID" value="MCJ2543680.1"/>
    <property type="molecule type" value="Genomic_DNA"/>
</dbReference>
<protein>
    <submittedName>
        <fullName evidence="2">Uncharacterized protein</fullName>
    </submittedName>
</protein>
<comment type="caution">
    <text evidence="2">The sequence shown here is derived from an EMBL/GenBank/DDBJ whole genome shotgun (WGS) entry which is preliminary data.</text>
</comment>
<feature type="region of interest" description="Disordered" evidence="1">
    <location>
        <begin position="1"/>
        <end position="52"/>
    </location>
</feature>